<dbReference type="SUPFAM" id="SSF52096">
    <property type="entry name" value="ClpP/crotonase"/>
    <property type="match status" value="1"/>
</dbReference>
<evidence type="ECO:0000313" key="4">
    <source>
        <dbReference type="Proteomes" id="UP000176198"/>
    </source>
</evidence>
<dbReference type="PANTHER" id="PTHR32060:SF30">
    <property type="entry name" value="CARBOXY-TERMINAL PROCESSING PROTEASE CTPA"/>
    <property type="match status" value="1"/>
</dbReference>
<proteinExistence type="predicted"/>
<dbReference type="InterPro" id="IPR005151">
    <property type="entry name" value="Tail-specific_protease"/>
</dbReference>
<dbReference type="GO" id="GO:0007165">
    <property type="term" value="P:signal transduction"/>
    <property type="evidence" value="ECO:0007669"/>
    <property type="project" value="TreeGrafter"/>
</dbReference>
<dbReference type="SMART" id="SM00245">
    <property type="entry name" value="TSPc"/>
    <property type="match status" value="1"/>
</dbReference>
<dbReference type="STRING" id="1802471.A2115_02805"/>
<dbReference type="InterPro" id="IPR055210">
    <property type="entry name" value="CtpA/B_N"/>
</dbReference>
<dbReference type="Pfam" id="PF22694">
    <property type="entry name" value="CtpB_N-like"/>
    <property type="match status" value="1"/>
</dbReference>
<name>A0A1F7WK39_9BACT</name>
<keyword evidence="1" id="KW-1133">Transmembrane helix</keyword>
<dbReference type="GO" id="GO:0030288">
    <property type="term" value="C:outer membrane-bounded periplasmic space"/>
    <property type="evidence" value="ECO:0007669"/>
    <property type="project" value="TreeGrafter"/>
</dbReference>
<dbReference type="EMBL" id="MGFJ01000002">
    <property type="protein sequence ID" value="OGM03213.1"/>
    <property type="molecule type" value="Genomic_DNA"/>
</dbReference>
<dbReference type="GO" id="GO:0004175">
    <property type="term" value="F:endopeptidase activity"/>
    <property type="evidence" value="ECO:0007669"/>
    <property type="project" value="TreeGrafter"/>
</dbReference>
<sequence>MEKKTLMPLEVLALALGLIFFIYIGWFLGYNKLVKLPNIIHNQNQTNDKIDTAASLLLTNYYSKPDTTISIADSMIAGMVSGLNDPYTYYADQTRYEEIKSFTQKSNIDFKKLNDNTYYLKFDWFTKNLKDELSGDLANIPNSENKILILDFRENLGGNFESVLWFLDNFLNNINVVTEKYNTQEVLQNTSPTTSLASIKIVMVVSKETSSGGELVSAVFQENNRAKIIGEKTYGKNTIGDFFEFPDGSAIHISIGKWVTANGVDINKTGVIPDVVIDSVGEKTLNELLQFIP</sequence>
<organism evidence="3 4">
    <name type="scientific">Candidatus Woesebacteria bacterium GWA1_41_8</name>
    <dbReference type="NCBI Taxonomy" id="1802471"/>
    <lineage>
        <taxon>Bacteria</taxon>
        <taxon>Candidatus Woeseibacteriota</taxon>
    </lineage>
</organism>
<protein>
    <recommendedName>
        <fullName evidence="2">Tail specific protease domain-containing protein</fullName>
    </recommendedName>
</protein>
<comment type="caution">
    <text evidence="3">The sequence shown here is derived from an EMBL/GenBank/DDBJ whole genome shotgun (WGS) entry which is preliminary data.</text>
</comment>
<evidence type="ECO:0000256" key="1">
    <source>
        <dbReference type="SAM" id="Phobius"/>
    </source>
</evidence>
<feature type="domain" description="Tail specific protease" evidence="2">
    <location>
        <begin position="64"/>
        <end position="278"/>
    </location>
</feature>
<dbReference type="CDD" id="cd06567">
    <property type="entry name" value="Peptidase_S41"/>
    <property type="match status" value="1"/>
</dbReference>
<dbReference type="Proteomes" id="UP000176198">
    <property type="component" value="Unassembled WGS sequence"/>
</dbReference>
<dbReference type="Pfam" id="PF03572">
    <property type="entry name" value="Peptidase_S41"/>
    <property type="match status" value="1"/>
</dbReference>
<dbReference type="GO" id="GO:0008236">
    <property type="term" value="F:serine-type peptidase activity"/>
    <property type="evidence" value="ECO:0007669"/>
    <property type="project" value="InterPro"/>
</dbReference>
<dbReference type="Gene3D" id="3.90.226.10">
    <property type="entry name" value="2-enoyl-CoA Hydratase, Chain A, domain 1"/>
    <property type="match status" value="1"/>
</dbReference>
<feature type="transmembrane region" description="Helical" evidence="1">
    <location>
        <begin position="12"/>
        <end position="30"/>
    </location>
</feature>
<evidence type="ECO:0000313" key="3">
    <source>
        <dbReference type="EMBL" id="OGM03213.1"/>
    </source>
</evidence>
<reference evidence="3 4" key="1">
    <citation type="journal article" date="2016" name="Nat. Commun.">
        <title>Thousands of microbial genomes shed light on interconnected biogeochemical processes in an aquifer system.</title>
        <authorList>
            <person name="Anantharaman K."/>
            <person name="Brown C.T."/>
            <person name="Hug L.A."/>
            <person name="Sharon I."/>
            <person name="Castelle C.J."/>
            <person name="Probst A.J."/>
            <person name="Thomas B.C."/>
            <person name="Singh A."/>
            <person name="Wilkins M.J."/>
            <person name="Karaoz U."/>
            <person name="Brodie E.L."/>
            <person name="Williams K.H."/>
            <person name="Hubbard S.S."/>
            <person name="Banfield J.F."/>
        </authorList>
    </citation>
    <scope>NUCLEOTIDE SEQUENCE [LARGE SCALE GENOMIC DNA]</scope>
</reference>
<dbReference type="PANTHER" id="PTHR32060">
    <property type="entry name" value="TAIL-SPECIFIC PROTEASE"/>
    <property type="match status" value="1"/>
</dbReference>
<keyword evidence="1" id="KW-0812">Transmembrane</keyword>
<keyword evidence="1" id="KW-0472">Membrane</keyword>
<evidence type="ECO:0000259" key="2">
    <source>
        <dbReference type="SMART" id="SM00245"/>
    </source>
</evidence>
<dbReference type="AlphaFoldDB" id="A0A1F7WK39"/>
<dbReference type="InterPro" id="IPR029045">
    <property type="entry name" value="ClpP/crotonase-like_dom_sf"/>
</dbReference>
<gene>
    <name evidence="3" type="ORF">A2115_02805</name>
</gene>
<accession>A0A1F7WK39</accession>
<dbReference type="GO" id="GO:0006508">
    <property type="term" value="P:proteolysis"/>
    <property type="evidence" value="ECO:0007669"/>
    <property type="project" value="InterPro"/>
</dbReference>